<name>H9UJ57_SPIAZ</name>
<dbReference type="KEGG" id="sfc:Spiaf_1489"/>
<dbReference type="Pfam" id="PF17239">
    <property type="entry name" value="DUF5312"/>
    <property type="match status" value="1"/>
</dbReference>
<dbReference type="OrthoDB" id="370225at2"/>
<protein>
    <submittedName>
        <fullName evidence="1">Uncharacterized protein</fullName>
    </submittedName>
</protein>
<proteinExistence type="predicted"/>
<evidence type="ECO:0000313" key="2">
    <source>
        <dbReference type="Proteomes" id="UP000007383"/>
    </source>
</evidence>
<dbReference type="STRING" id="889378.Spiaf_1489"/>
<dbReference type="AlphaFoldDB" id="H9UJ57"/>
<accession>H9UJ57</accession>
<dbReference type="EMBL" id="CP003282">
    <property type="protein sequence ID" value="AFG37550.1"/>
    <property type="molecule type" value="Genomic_DNA"/>
</dbReference>
<sequence>MSADSVFGQLTRSLSPDEREVLLERIQNSLNLKPGSSSSIVRKSEDDLQRRKRIQADMVRSGLGTQFKLWLTSLFSTRTAEERFTQLKTQQQLRYIRQIDRDLIDDTGEYIGAALARQVAGLSRQAAKLKPFFEETWADEQQVAGFASELAAEHIPGARKHLFDFITREQLAAEFQRKKQGDASLPTIKNAIKSYLADVHPGIYEQVAEELAPLYYLREAVQFPYENFLGYFRGKEGFHGARFQTIREMLEELYSAAYIATRWKEKSRVSAVITGGSDKTAQQIHDFSRSVSDFFLGIPLAEIIKVGCMDPYYRFMIYVPRIDIRRFLRAYLHLQLMQEYDAVIHEIQIEVLRTQIVRLIDDSWRNPLRYMLPYQFSDSQGLGLPVLRRVYSLGLYYHYVKYLFGRRHESYALMISRAQTRRIRQTSSDMLIVLSNIDDIADRIERLNHSLSPESSDGEEIRRLRATLRHDAGLQRQYRAQLSQMDRVAQELSNRATENLISLRDQFVSFAKRLSEDRQNTRHALETEADWLTGFIDGLQLIAAVEDENPDQVAQGLRTLNS</sequence>
<organism evidence="1 2">
    <name type="scientific">Spirochaeta africana (strain ATCC 700263 / DSM 8902 / Z-7692)</name>
    <dbReference type="NCBI Taxonomy" id="889378"/>
    <lineage>
        <taxon>Bacteria</taxon>
        <taxon>Pseudomonadati</taxon>
        <taxon>Spirochaetota</taxon>
        <taxon>Spirochaetia</taxon>
        <taxon>Spirochaetales</taxon>
        <taxon>Spirochaetaceae</taxon>
        <taxon>Spirochaeta</taxon>
    </lineage>
</organism>
<dbReference type="RefSeq" id="WP_014455534.1">
    <property type="nucleotide sequence ID" value="NC_017098.1"/>
</dbReference>
<reference evidence="2" key="1">
    <citation type="journal article" date="2013" name="Stand. Genomic Sci.">
        <title>Complete genome sequence of the halophilic bacterium Spirochaeta africana type strain (Z-7692(T)) from the alkaline Lake Magadi in the East African Rift.</title>
        <authorList>
            <person name="Liolos K."/>
            <person name="Abt B."/>
            <person name="Scheuner C."/>
            <person name="Teshima H."/>
            <person name="Held B."/>
            <person name="Lapidus A."/>
            <person name="Nolan M."/>
            <person name="Lucas S."/>
            <person name="Deshpande S."/>
            <person name="Cheng J.F."/>
            <person name="Tapia R."/>
            <person name="Goodwin L.A."/>
            <person name="Pitluck S."/>
            <person name="Pagani I."/>
            <person name="Ivanova N."/>
            <person name="Mavromatis K."/>
            <person name="Mikhailova N."/>
            <person name="Huntemann M."/>
            <person name="Pati A."/>
            <person name="Chen A."/>
            <person name="Palaniappan K."/>
            <person name="Land M."/>
            <person name="Rohde M."/>
            <person name="Tindall B.J."/>
            <person name="Detter J.C."/>
            <person name="Goker M."/>
            <person name="Bristow J."/>
            <person name="Eisen J.A."/>
            <person name="Markowitz V."/>
            <person name="Hugenholtz P."/>
            <person name="Woyke T."/>
            <person name="Klenk H.P."/>
            <person name="Kyrpides N.C."/>
        </authorList>
    </citation>
    <scope>NUCLEOTIDE SEQUENCE</scope>
    <source>
        <strain evidence="2">ATCC 700263 / DSM 8902 / Z-7692</strain>
    </source>
</reference>
<gene>
    <name evidence="1" type="ordered locus">Spiaf_1489</name>
</gene>
<dbReference type="HOGENOM" id="CLU_484759_0_0_12"/>
<dbReference type="PATRIC" id="fig|889378.3.peg.1480"/>
<keyword evidence="2" id="KW-1185">Reference proteome</keyword>
<dbReference type="InterPro" id="IPR035196">
    <property type="entry name" value="DUF5312"/>
</dbReference>
<dbReference type="Proteomes" id="UP000007383">
    <property type="component" value="Chromosome"/>
</dbReference>
<evidence type="ECO:0000313" key="1">
    <source>
        <dbReference type="EMBL" id="AFG37550.1"/>
    </source>
</evidence>